<feature type="transmembrane region" description="Helical" evidence="1">
    <location>
        <begin position="102"/>
        <end position="119"/>
    </location>
</feature>
<protein>
    <submittedName>
        <fullName evidence="2">Uncharacterized protein</fullName>
    </submittedName>
</protein>
<evidence type="ECO:0000313" key="3">
    <source>
        <dbReference type="Proteomes" id="UP001226084"/>
    </source>
</evidence>
<dbReference type="KEGG" id="srh:BAY15_2189"/>
<keyword evidence="1" id="KW-0472">Membrane</keyword>
<keyword evidence="1" id="KW-1133">Transmembrane helix</keyword>
<sequence length="143" mass="16237">MLLAIDFLTRFWTDMMGRADGPMTFRFFLQPTMALITALIDGIRAARAGKPPYAWLIAHSSGGERLATWREGVTATTRILLLGVVMDVIYQVRVYGGFRYPLEAFVLAVLLGFIPYLILRGPFTRLAGYWLRRHPHHGKDSRP</sequence>
<accession>A0AAP5AIC1</accession>
<evidence type="ECO:0000313" key="2">
    <source>
        <dbReference type="EMBL" id="MDQ1108428.1"/>
    </source>
</evidence>
<proteinExistence type="predicted"/>
<keyword evidence="1" id="KW-0812">Transmembrane</keyword>
<dbReference type="RefSeq" id="WP_068852508.1">
    <property type="nucleotide sequence ID" value="NZ_CP016294.1"/>
</dbReference>
<comment type="caution">
    <text evidence="2">The sequence shown here is derived from an EMBL/GenBank/DDBJ whole genome shotgun (WGS) entry which is preliminary data.</text>
</comment>
<organism evidence="2 3">
    <name type="scientific">Stenotrophomonas rhizophila</name>
    <dbReference type="NCBI Taxonomy" id="216778"/>
    <lineage>
        <taxon>Bacteria</taxon>
        <taxon>Pseudomonadati</taxon>
        <taxon>Pseudomonadota</taxon>
        <taxon>Gammaproteobacteria</taxon>
        <taxon>Lysobacterales</taxon>
        <taxon>Lysobacteraceae</taxon>
        <taxon>Stenotrophomonas</taxon>
    </lineage>
</organism>
<gene>
    <name evidence="2" type="ORF">QE424_001587</name>
</gene>
<dbReference type="Proteomes" id="UP001226084">
    <property type="component" value="Unassembled WGS sequence"/>
</dbReference>
<reference evidence="2" key="1">
    <citation type="submission" date="2023-07" db="EMBL/GenBank/DDBJ databases">
        <title>Functional and genomic diversity of the sorghum phyllosphere microbiome.</title>
        <authorList>
            <person name="Shade A."/>
        </authorList>
    </citation>
    <scope>NUCLEOTIDE SEQUENCE</scope>
    <source>
        <strain evidence="2">SORGH_AS_0457</strain>
    </source>
</reference>
<dbReference type="EMBL" id="JAUTAS010000001">
    <property type="protein sequence ID" value="MDQ1108428.1"/>
    <property type="molecule type" value="Genomic_DNA"/>
</dbReference>
<name>A0AAP5AIC1_9GAMM</name>
<dbReference type="AlphaFoldDB" id="A0AAP5AIC1"/>
<evidence type="ECO:0000256" key="1">
    <source>
        <dbReference type="SAM" id="Phobius"/>
    </source>
</evidence>